<dbReference type="PANTHER" id="PTHR43827">
    <property type="entry name" value="2,5-DIKETO-D-GLUCONIC ACID REDUCTASE"/>
    <property type="match status" value="1"/>
</dbReference>
<dbReference type="RefSeq" id="WP_033518588.1">
    <property type="nucleotide sequence ID" value="NZ_CAUPKV010000015.1"/>
</dbReference>
<dbReference type="FunFam" id="3.20.20.100:FF:000015">
    <property type="entry name" value="Oxidoreductase, aldo/keto reductase family"/>
    <property type="match status" value="1"/>
</dbReference>
<dbReference type="InterPro" id="IPR023210">
    <property type="entry name" value="NADP_OxRdtase_dom"/>
</dbReference>
<evidence type="ECO:0000256" key="6">
    <source>
        <dbReference type="PIRSR" id="PIRSR000097-3"/>
    </source>
</evidence>
<keyword evidence="3 8" id="KW-0560">Oxidoreductase</keyword>
<dbReference type="OrthoDB" id="9804790at2"/>
<protein>
    <submittedName>
        <fullName evidence="8">2,5-diketo-D-gluconic acid reductase</fullName>
        <ecNumber evidence="8">1.1.1.188</ecNumber>
    </submittedName>
</protein>
<feature type="site" description="Lowers pKa of active site Tyr" evidence="6">
    <location>
        <position position="78"/>
    </location>
</feature>
<dbReference type="EMBL" id="JGZO01000023">
    <property type="protein sequence ID" value="KFI91310.1"/>
    <property type="molecule type" value="Genomic_DNA"/>
</dbReference>
<feature type="active site" description="Proton donor" evidence="4">
    <location>
        <position position="49"/>
    </location>
</feature>
<dbReference type="GeneID" id="85165388"/>
<evidence type="ECO:0000256" key="3">
    <source>
        <dbReference type="ARBA" id="ARBA00023002"/>
    </source>
</evidence>
<proteinExistence type="inferred from homology"/>
<evidence type="ECO:0000256" key="1">
    <source>
        <dbReference type="ARBA" id="ARBA00007905"/>
    </source>
</evidence>
<dbReference type="InterPro" id="IPR018170">
    <property type="entry name" value="Aldo/ket_reductase_CS"/>
</dbReference>
<dbReference type="EC" id="1.1.1.188" evidence="8"/>
<evidence type="ECO:0000256" key="5">
    <source>
        <dbReference type="PIRSR" id="PIRSR000097-2"/>
    </source>
</evidence>
<evidence type="ECO:0000259" key="7">
    <source>
        <dbReference type="Pfam" id="PF00248"/>
    </source>
</evidence>
<dbReference type="CDD" id="cd19133">
    <property type="entry name" value="AKR_AKR5F1"/>
    <property type="match status" value="1"/>
</dbReference>
<dbReference type="PIRSF" id="PIRSF000097">
    <property type="entry name" value="AKR"/>
    <property type="match status" value="1"/>
</dbReference>
<evidence type="ECO:0000256" key="4">
    <source>
        <dbReference type="PIRSR" id="PIRSR000097-1"/>
    </source>
</evidence>
<evidence type="ECO:0000313" key="9">
    <source>
        <dbReference type="Proteomes" id="UP000029033"/>
    </source>
</evidence>
<dbReference type="AlphaFoldDB" id="A0A087D710"/>
<dbReference type="Pfam" id="PF00248">
    <property type="entry name" value="Aldo_ket_red"/>
    <property type="match status" value="1"/>
</dbReference>
<dbReference type="STRING" id="158787.BSCA_1999"/>
<organism evidence="8 9">
    <name type="scientific">Bifidobacterium scardovii</name>
    <dbReference type="NCBI Taxonomy" id="158787"/>
    <lineage>
        <taxon>Bacteria</taxon>
        <taxon>Bacillati</taxon>
        <taxon>Actinomycetota</taxon>
        <taxon>Actinomycetes</taxon>
        <taxon>Bifidobacteriales</taxon>
        <taxon>Bifidobacteriaceae</taxon>
        <taxon>Bifidobacterium</taxon>
    </lineage>
</organism>
<sequence length="284" mass="31695">MEYITLNNGIKMPAAGFGVFQIKDADECARVVYDAIASGYRLIDTAQSYYNEEAVGRGIARAIDEGIVSRDELFITTKVWLNAAGYEPAKDSLAESMRKLGLGYLDLVLIHQPYGDYYGTYRAMTELYQAGRIRAIGVSNFYPDRLVDLALHADVVPAVDQIEVNPFDQKNESLKWAAKYGVQVEAWAPFAEGRGGLFTNPELTAIGENHGKSVGQVVLRWLIQRGIVPISKTTRKERMAENLNLFDFQLTPDEMAAIAKLDTATSQFFDHRTPESVEYVAKLH</sequence>
<dbReference type="PROSITE" id="PS00062">
    <property type="entry name" value="ALDOKETO_REDUCTASE_2"/>
    <property type="match status" value="1"/>
</dbReference>
<feature type="domain" description="NADP-dependent oxidoreductase" evidence="7">
    <location>
        <begin position="23"/>
        <end position="262"/>
    </location>
</feature>
<dbReference type="PROSITE" id="PS00798">
    <property type="entry name" value="ALDOKETO_REDUCTASE_1"/>
    <property type="match status" value="1"/>
</dbReference>
<dbReference type="eggNOG" id="COG0656">
    <property type="taxonomic scope" value="Bacteria"/>
</dbReference>
<dbReference type="InterPro" id="IPR036812">
    <property type="entry name" value="NAD(P)_OxRdtase_dom_sf"/>
</dbReference>
<accession>A0A087D710</accession>
<dbReference type="GO" id="GO:0047017">
    <property type="term" value="F:prostaglandin F synthase activity"/>
    <property type="evidence" value="ECO:0007669"/>
    <property type="project" value="UniProtKB-EC"/>
</dbReference>
<reference evidence="8 9" key="1">
    <citation type="submission" date="2014-03" db="EMBL/GenBank/DDBJ databases">
        <title>Genomics of Bifidobacteria.</title>
        <authorList>
            <person name="Ventura M."/>
            <person name="Milani C."/>
            <person name="Lugli G.A."/>
        </authorList>
    </citation>
    <scope>NUCLEOTIDE SEQUENCE [LARGE SCALE GENOMIC DNA]</scope>
    <source>
        <strain evidence="8 9">LMG 21589</strain>
    </source>
</reference>
<evidence type="ECO:0000313" key="8">
    <source>
        <dbReference type="EMBL" id="KFI91310.1"/>
    </source>
</evidence>
<dbReference type="Proteomes" id="UP000029033">
    <property type="component" value="Unassembled WGS sequence"/>
</dbReference>
<feature type="binding site" evidence="5">
    <location>
        <position position="111"/>
    </location>
    <ligand>
        <name>substrate</name>
    </ligand>
</feature>
<dbReference type="PANTHER" id="PTHR43827:SF3">
    <property type="entry name" value="NADP-DEPENDENT OXIDOREDUCTASE DOMAIN-CONTAINING PROTEIN"/>
    <property type="match status" value="1"/>
</dbReference>
<dbReference type="SUPFAM" id="SSF51430">
    <property type="entry name" value="NAD(P)-linked oxidoreductase"/>
    <property type="match status" value="1"/>
</dbReference>
<name>A0A087D710_9BIFI</name>
<dbReference type="InterPro" id="IPR020471">
    <property type="entry name" value="AKR"/>
</dbReference>
<dbReference type="PRINTS" id="PR00069">
    <property type="entry name" value="ALDKETRDTASE"/>
</dbReference>
<comment type="similarity">
    <text evidence="1">Belongs to the aldo/keto reductase family.</text>
</comment>
<evidence type="ECO:0000256" key="2">
    <source>
        <dbReference type="ARBA" id="ARBA00022857"/>
    </source>
</evidence>
<comment type="caution">
    <text evidence="8">The sequence shown here is derived from an EMBL/GenBank/DDBJ whole genome shotgun (WGS) entry which is preliminary data.</text>
</comment>
<keyword evidence="9" id="KW-1185">Reference proteome</keyword>
<dbReference type="Gene3D" id="3.20.20.100">
    <property type="entry name" value="NADP-dependent oxidoreductase domain"/>
    <property type="match status" value="1"/>
</dbReference>
<gene>
    <name evidence="8" type="ORF">BSCA_1999</name>
</gene>
<keyword evidence="2" id="KW-0521">NADP</keyword>